<name>A0ABY5YI86_9DEIO</name>
<evidence type="ECO:0000256" key="4">
    <source>
        <dbReference type="ARBA" id="ARBA00022448"/>
    </source>
</evidence>
<dbReference type="Gene3D" id="2.70.98.90">
    <property type="match status" value="1"/>
</dbReference>
<keyword evidence="7" id="KW-0653">Protein transport</keyword>
<evidence type="ECO:0000256" key="3">
    <source>
        <dbReference type="ARBA" id="ARBA00015325"/>
    </source>
</evidence>
<dbReference type="InterPro" id="IPR001708">
    <property type="entry name" value="YidC/ALB3/OXA1/COX18"/>
</dbReference>
<dbReference type="CDD" id="cd20070">
    <property type="entry name" value="5TM_YidC_Alb3"/>
    <property type="match status" value="1"/>
</dbReference>
<dbReference type="NCBIfam" id="TIGR03592">
    <property type="entry name" value="yidC_oxa1_cterm"/>
    <property type="match status" value="1"/>
</dbReference>
<feature type="region of interest" description="Disordered" evidence="14">
    <location>
        <begin position="544"/>
        <end position="610"/>
    </location>
</feature>
<evidence type="ECO:0000256" key="12">
    <source>
        <dbReference type="ARBA" id="ARBA00033342"/>
    </source>
</evidence>
<evidence type="ECO:0000256" key="15">
    <source>
        <dbReference type="SAM" id="Phobius"/>
    </source>
</evidence>
<gene>
    <name evidence="17" type="primary">yidC</name>
    <name evidence="17" type="ORF">N0D28_12230</name>
</gene>
<evidence type="ECO:0000256" key="13">
    <source>
        <dbReference type="RuleBase" id="RU003945"/>
    </source>
</evidence>
<comment type="similarity">
    <text evidence="2">Belongs to the OXA1/ALB3/YidC family. Type 1 subfamily.</text>
</comment>
<evidence type="ECO:0000256" key="11">
    <source>
        <dbReference type="ARBA" id="ARBA00033245"/>
    </source>
</evidence>
<keyword evidence="4" id="KW-0813">Transport</keyword>
<feature type="transmembrane region" description="Helical" evidence="15">
    <location>
        <begin position="479"/>
        <end position="502"/>
    </location>
</feature>
<evidence type="ECO:0000256" key="5">
    <source>
        <dbReference type="ARBA" id="ARBA00022475"/>
    </source>
</evidence>
<evidence type="ECO:0000313" key="17">
    <source>
        <dbReference type="EMBL" id="UWX63503.1"/>
    </source>
</evidence>
<keyword evidence="18" id="KW-1185">Reference proteome</keyword>
<keyword evidence="6 13" id="KW-0812">Transmembrane</keyword>
<dbReference type="EMBL" id="CP104213">
    <property type="protein sequence ID" value="UWX63503.1"/>
    <property type="molecule type" value="Genomic_DNA"/>
</dbReference>
<feature type="transmembrane region" description="Helical" evidence="15">
    <location>
        <begin position="448"/>
        <end position="467"/>
    </location>
</feature>
<keyword evidence="5" id="KW-1003">Cell membrane</keyword>
<organism evidence="17 18">
    <name type="scientific">Deinococcus rubellus</name>
    <dbReference type="NCBI Taxonomy" id="1889240"/>
    <lineage>
        <taxon>Bacteria</taxon>
        <taxon>Thermotogati</taxon>
        <taxon>Deinococcota</taxon>
        <taxon>Deinococci</taxon>
        <taxon>Deinococcales</taxon>
        <taxon>Deinococcaceae</taxon>
        <taxon>Deinococcus</taxon>
    </lineage>
</organism>
<dbReference type="InterPro" id="IPR047196">
    <property type="entry name" value="YidC_ALB_C"/>
</dbReference>
<feature type="domain" description="Membrane insertase YidC/Oxa/ALB C-terminal" evidence="16">
    <location>
        <begin position="343"/>
        <end position="516"/>
    </location>
</feature>
<evidence type="ECO:0000256" key="9">
    <source>
        <dbReference type="ARBA" id="ARBA00023136"/>
    </source>
</evidence>
<evidence type="ECO:0000256" key="2">
    <source>
        <dbReference type="ARBA" id="ARBA00010527"/>
    </source>
</evidence>
<dbReference type="PANTHER" id="PTHR12428:SF65">
    <property type="entry name" value="CYTOCHROME C OXIDASE ASSEMBLY PROTEIN COX18, MITOCHONDRIAL"/>
    <property type="match status" value="1"/>
</dbReference>
<dbReference type="PANTHER" id="PTHR12428">
    <property type="entry name" value="OXA1"/>
    <property type="match status" value="1"/>
</dbReference>
<sequence length="610" mass="65558">MTNPPRSGARNWLYGTALTALVLVLTGCGVGQPGSFGHVLQSGWIQADVDGNGTKDLIAQTNLADVVFNPEGEIVGWFVKVNPGSQLIKTNNDGTYNLDQLKGGLSINLVGGRNGADNKPLLISGRKALEVGLAGNTAKPVAQTPKTETDLKQNRLSATFVYTQGGATVTKTVVLHPRQFSIQANVNVTGAGAGAYTLNFPGLGTTANPEVKALPVGATTPTTTAGTVPNASYAALQTSIAGLLHNSQTAAALLVRPQQGGQGGTPVQGPLNVTTAGGTDARLTVNATGPLALDLYGGKNELVHLYQGGYTELPGVFSPNVFGYISLYIAKFMIWLYSFFGNWGLTILVLTVSLRLVIWPLMQSQGRTTAKMQMVQPLMKEVQEKYKDDPAKVQAETMRLYREYDVNPVGCLSMFIPLPILFVLYGTIRNFEFDQGLWWLPDLSIPDPFWILGILYVCANLLQLYVSTRKAPQMFKQQAVMYLFFAYFALTFPAGVTLYWIIGTLIGTGQQYLINKQVESHMSTGLQKVEKKMAMSGPATVNLGKDSRVTTTGKVTPGKVTTAKTVTVEPSGKPSSSSAPAKPSGFRAVLEQAARQAAEQQRQQQEKKKS</sequence>
<dbReference type="InterPro" id="IPR028055">
    <property type="entry name" value="YidC/Oxa/ALB_C"/>
</dbReference>
<keyword evidence="8 15" id="KW-1133">Transmembrane helix</keyword>
<evidence type="ECO:0000259" key="16">
    <source>
        <dbReference type="Pfam" id="PF02096"/>
    </source>
</evidence>
<comment type="subcellular location">
    <subcellularLocation>
        <location evidence="1">Cell membrane</location>
        <topology evidence="1">Multi-pass membrane protein</topology>
    </subcellularLocation>
    <subcellularLocation>
        <location evidence="13">Membrane</location>
        <topology evidence="13">Multi-pass membrane protein</topology>
    </subcellularLocation>
</comment>
<feature type="transmembrane region" description="Helical" evidence="15">
    <location>
        <begin position="409"/>
        <end position="428"/>
    </location>
</feature>
<dbReference type="Proteomes" id="UP001060261">
    <property type="component" value="Chromosome"/>
</dbReference>
<evidence type="ECO:0000256" key="10">
    <source>
        <dbReference type="ARBA" id="ARBA00023186"/>
    </source>
</evidence>
<dbReference type="InterPro" id="IPR038221">
    <property type="entry name" value="YidC_periplasmic_sf"/>
</dbReference>
<proteinExistence type="inferred from homology"/>
<evidence type="ECO:0000256" key="7">
    <source>
        <dbReference type="ARBA" id="ARBA00022927"/>
    </source>
</evidence>
<accession>A0ABY5YI86</accession>
<evidence type="ECO:0000256" key="6">
    <source>
        <dbReference type="ARBA" id="ARBA00022692"/>
    </source>
</evidence>
<dbReference type="PRINTS" id="PR00701">
    <property type="entry name" value="60KDINNERMP"/>
</dbReference>
<keyword evidence="9 15" id="KW-0472">Membrane</keyword>
<evidence type="ECO:0000256" key="1">
    <source>
        <dbReference type="ARBA" id="ARBA00004651"/>
    </source>
</evidence>
<keyword evidence="10" id="KW-0143">Chaperone</keyword>
<feature type="transmembrane region" description="Helical" evidence="15">
    <location>
        <begin position="343"/>
        <end position="362"/>
    </location>
</feature>
<dbReference type="Pfam" id="PF02096">
    <property type="entry name" value="60KD_IMP"/>
    <property type="match status" value="1"/>
</dbReference>
<dbReference type="RefSeq" id="WP_260559789.1">
    <property type="nucleotide sequence ID" value="NZ_BAABEC010000180.1"/>
</dbReference>
<evidence type="ECO:0000256" key="8">
    <source>
        <dbReference type="ARBA" id="ARBA00022989"/>
    </source>
</evidence>
<dbReference type="PROSITE" id="PS51257">
    <property type="entry name" value="PROKAR_LIPOPROTEIN"/>
    <property type="match status" value="1"/>
</dbReference>
<protein>
    <recommendedName>
        <fullName evidence="3">Membrane protein insertase YidC</fullName>
    </recommendedName>
    <alternativeName>
        <fullName evidence="12">Foldase YidC</fullName>
    </alternativeName>
    <alternativeName>
        <fullName evidence="11">Membrane integrase YidC</fullName>
    </alternativeName>
</protein>
<feature type="transmembrane region" description="Helical" evidence="15">
    <location>
        <begin position="12"/>
        <end position="31"/>
    </location>
</feature>
<evidence type="ECO:0000256" key="14">
    <source>
        <dbReference type="SAM" id="MobiDB-lite"/>
    </source>
</evidence>
<reference evidence="17" key="1">
    <citation type="submission" date="2022-09" db="EMBL/GenBank/DDBJ databases">
        <title>genome sequence of Deinococcus rubellus.</title>
        <authorList>
            <person name="Srinivasan S."/>
        </authorList>
    </citation>
    <scope>NUCLEOTIDE SEQUENCE</scope>
    <source>
        <strain evidence="17">Ant6</strain>
    </source>
</reference>
<evidence type="ECO:0000313" key="18">
    <source>
        <dbReference type="Proteomes" id="UP001060261"/>
    </source>
</evidence>
<feature type="compositionally biased region" description="Low complexity" evidence="14">
    <location>
        <begin position="549"/>
        <end position="603"/>
    </location>
</feature>